<feature type="domain" description="Response regulatory" evidence="9">
    <location>
        <begin position="789"/>
        <end position="910"/>
    </location>
</feature>
<dbReference type="InterPro" id="IPR011622">
    <property type="entry name" value="7TMR_DISM_rcpt_extracell_dom2"/>
</dbReference>
<feature type="transmembrane region" description="Helical" evidence="6">
    <location>
        <begin position="186"/>
        <end position="204"/>
    </location>
</feature>
<dbReference type="Pfam" id="PF07696">
    <property type="entry name" value="7TMR-DISMED2"/>
    <property type="match status" value="1"/>
</dbReference>
<dbReference type="SMART" id="SM00387">
    <property type="entry name" value="HATPase_c"/>
    <property type="match status" value="1"/>
</dbReference>
<feature type="domain" description="Histidine kinase" evidence="8">
    <location>
        <begin position="415"/>
        <end position="636"/>
    </location>
</feature>
<feature type="transmembrane region" description="Helical" evidence="6">
    <location>
        <begin position="331"/>
        <end position="355"/>
    </location>
</feature>
<evidence type="ECO:0000259" key="8">
    <source>
        <dbReference type="PROSITE" id="PS50109"/>
    </source>
</evidence>
<keyword evidence="6" id="KW-1133">Transmembrane helix</keyword>
<evidence type="ECO:0000313" key="10">
    <source>
        <dbReference type="EMBL" id="KIZ36026.1"/>
    </source>
</evidence>
<dbReference type="Pfam" id="PF00512">
    <property type="entry name" value="HisKA"/>
    <property type="match status" value="1"/>
</dbReference>
<evidence type="ECO:0000313" key="11">
    <source>
        <dbReference type="Proteomes" id="UP000032439"/>
    </source>
</evidence>
<feature type="signal peptide" evidence="7">
    <location>
        <begin position="1"/>
        <end position="20"/>
    </location>
</feature>
<dbReference type="SMART" id="SM00388">
    <property type="entry name" value="HisKA"/>
    <property type="match status" value="1"/>
</dbReference>
<dbReference type="InterPro" id="IPR036890">
    <property type="entry name" value="HATPase_C_sf"/>
</dbReference>
<dbReference type="PROSITE" id="PS50110">
    <property type="entry name" value="RESPONSE_REGULATORY"/>
    <property type="match status" value="1"/>
</dbReference>
<dbReference type="EC" id="2.7.13.3" evidence="2"/>
<dbReference type="Gene3D" id="2.60.40.2380">
    <property type="match status" value="1"/>
</dbReference>
<evidence type="ECO:0000256" key="4">
    <source>
        <dbReference type="ARBA" id="ARBA00023012"/>
    </source>
</evidence>
<comment type="caution">
    <text evidence="10">The sequence shown here is derived from an EMBL/GenBank/DDBJ whole genome shotgun (WGS) entry which is preliminary data.</text>
</comment>
<evidence type="ECO:0000256" key="7">
    <source>
        <dbReference type="SAM" id="SignalP"/>
    </source>
</evidence>
<dbReference type="InterPro" id="IPR005467">
    <property type="entry name" value="His_kinase_dom"/>
</dbReference>
<keyword evidence="3 5" id="KW-0597">Phosphoprotein</keyword>
<keyword evidence="6" id="KW-0812">Transmembrane</keyword>
<dbReference type="InterPro" id="IPR011006">
    <property type="entry name" value="CheY-like_superfamily"/>
</dbReference>
<dbReference type="PROSITE" id="PS50109">
    <property type="entry name" value="HIS_KIN"/>
    <property type="match status" value="1"/>
</dbReference>
<dbReference type="SUPFAM" id="SSF55874">
    <property type="entry name" value="ATPase domain of HSP90 chaperone/DNA topoisomerase II/histidine kinase"/>
    <property type="match status" value="1"/>
</dbReference>
<comment type="catalytic activity">
    <reaction evidence="1">
        <text>ATP + protein L-histidine = ADP + protein N-phospho-L-histidine.</text>
        <dbReference type="EC" id="2.7.13.3"/>
    </reaction>
</comment>
<keyword evidence="7" id="KW-0732">Signal</keyword>
<feature type="transmembrane region" description="Helical" evidence="6">
    <location>
        <begin position="302"/>
        <end position="324"/>
    </location>
</feature>
<gene>
    <name evidence="10" type="ORF">LO50_11130</name>
</gene>
<dbReference type="InterPro" id="IPR001789">
    <property type="entry name" value="Sig_transdc_resp-reg_receiver"/>
</dbReference>
<dbReference type="Pfam" id="PF02518">
    <property type="entry name" value="HATPase_c"/>
    <property type="match status" value="1"/>
</dbReference>
<dbReference type="FunFam" id="3.30.565.10:FF:000010">
    <property type="entry name" value="Sensor histidine kinase RcsC"/>
    <property type="match status" value="1"/>
</dbReference>
<dbReference type="InterPro" id="IPR011623">
    <property type="entry name" value="7TMR_DISM_rcpt_extracell_dom1"/>
</dbReference>
<keyword evidence="10" id="KW-0808">Transferase</keyword>
<evidence type="ECO:0000256" key="1">
    <source>
        <dbReference type="ARBA" id="ARBA00000085"/>
    </source>
</evidence>
<dbReference type="Pfam" id="PF07695">
    <property type="entry name" value="7TMR-DISM_7TM"/>
    <property type="match status" value="1"/>
</dbReference>
<evidence type="ECO:0000259" key="9">
    <source>
        <dbReference type="PROSITE" id="PS50110"/>
    </source>
</evidence>
<reference evidence="10 11" key="1">
    <citation type="submission" date="2014-11" db="EMBL/GenBank/DDBJ databases">
        <title>Genomics and ecophysiology of heterotrophic nitrogen fixing bacteria isolated from estuarine surface water.</title>
        <authorList>
            <person name="Bentzon-Tilia M."/>
            <person name="Severin I."/>
            <person name="Hansen L.H."/>
            <person name="Riemann L."/>
        </authorList>
    </citation>
    <scope>NUCLEOTIDE SEQUENCE [LARGE SCALE GENOMIC DNA]</scope>
    <source>
        <strain evidence="10 11">BAL361</strain>
    </source>
</reference>
<dbReference type="Gene3D" id="3.40.50.2300">
    <property type="match status" value="1"/>
</dbReference>
<dbReference type="InterPro" id="IPR003594">
    <property type="entry name" value="HATPase_dom"/>
</dbReference>
<dbReference type="RefSeq" id="WP_044315028.1">
    <property type="nucleotide sequence ID" value="NZ_JXXD01000096.1"/>
</dbReference>
<sequence>MSPRSCLALLLFCLSLQAWAVSPVVFDSPDTRQSLGNGTLYLEDPDGSLDFDDVMALPAERLRPVESGHVNEGKNSSTWWLRTRLVNELDAPLGGFIEINYPLLDHIEVFLQYPDGSISRQLSGDRYPFADRAVKVSDFWFPVDLPPGESTLLLRIKTTSTLYVPLYFSSYNASAAEQQELSGISGAFYGVLFAMFCYNLFLFASLREPAYFWYLVYTLNVGLFALSFDGLLVKWLADDGGLVAMGIYVLMFSHCLIAIQFSRHFLHTRELFPRLDLVLRCTLLIALGSMVSGLLLDVQTWSILASITVIAASVGLLVTGAFVWRRGVRYGVYYTLAWGVLLASFILVTAGSLGFELFGLYGAAVVKASVAFELITLSIGLADRINLLKEEGYRSREAAERAASENEAKSRFLAKMSHEIRTPLNGVLGMLQLLRETPLDRSQQFYLDTISSSGNSLLAVINDILDYARIGSGKLSLEDIDFDLEILISETIRLFTAQALEKQLSLHVGLEPGVPRRIRGDPTRLKQILMNLLSNALKFTEHGHVLLEVSCRQTQEGTRRLVFCVSDSGIGMRQEVLAQLFESFSQGDSSTTRRYGGSGLGLAISKELVEMMNGHIEVQSAPGRGSRFCFEIPLQSASDTEDPLAHLLGGRPALLASQDTEGLEALSHLLRRWGMRTERCQTPECLPDYLSDFTAPPLLVLLAPWPGSPAQWLERLRPHLEANQRVLMLYSPVHEPPPPSPGLRLISLALPLQSTPLREALQTLYAEEPRWASETTEEAPAEQPPREPCILIAEDNPVNQMVVRGLLKKRGYAVQLADNGRQAVDLYRRDPEAVQLILMDCEMPELDGFEASRRIRKLEAELELQAVPIIAVTAHVLAEHRQRGLESGMDEFIGKPLESRQLYACLDSYLQGGAS</sequence>
<evidence type="ECO:0000256" key="2">
    <source>
        <dbReference type="ARBA" id="ARBA00012438"/>
    </source>
</evidence>
<dbReference type="InterPro" id="IPR004358">
    <property type="entry name" value="Sig_transdc_His_kin-like_C"/>
</dbReference>
<dbReference type="CDD" id="cd17546">
    <property type="entry name" value="REC_hyHK_CKI1_RcsC-like"/>
    <property type="match status" value="1"/>
</dbReference>
<evidence type="ECO:0000256" key="6">
    <source>
        <dbReference type="SAM" id="Phobius"/>
    </source>
</evidence>
<dbReference type="PRINTS" id="PR00344">
    <property type="entry name" value="BCTRLSENSOR"/>
</dbReference>
<feature type="transmembrane region" description="Helical" evidence="6">
    <location>
        <begin position="277"/>
        <end position="296"/>
    </location>
</feature>
<accession>A0A0D7E648</accession>
<keyword evidence="6" id="KW-0472">Membrane</keyword>
<dbReference type="GO" id="GO:0000155">
    <property type="term" value="F:phosphorelay sensor kinase activity"/>
    <property type="evidence" value="ECO:0007669"/>
    <property type="project" value="InterPro"/>
</dbReference>
<dbReference type="Gene3D" id="3.30.565.10">
    <property type="entry name" value="Histidine kinase-like ATPase, C-terminal domain"/>
    <property type="match status" value="1"/>
</dbReference>
<organism evidence="10 11">
    <name type="scientific">Stutzerimonas stutzeri</name>
    <name type="common">Pseudomonas stutzeri</name>
    <dbReference type="NCBI Taxonomy" id="316"/>
    <lineage>
        <taxon>Bacteria</taxon>
        <taxon>Pseudomonadati</taxon>
        <taxon>Pseudomonadota</taxon>
        <taxon>Gammaproteobacteria</taxon>
        <taxon>Pseudomonadales</taxon>
        <taxon>Pseudomonadaceae</taxon>
        <taxon>Stutzerimonas</taxon>
    </lineage>
</organism>
<dbReference type="InterPro" id="IPR003661">
    <property type="entry name" value="HisK_dim/P_dom"/>
</dbReference>
<dbReference type="AlphaFoldDB" id="A0A0D7E648"/>
<dbReference type="PANTHER" id="PTHR45339">
    <property type="entry name" value="HYBRID SIGNAL TRANSDUCTION HISTIDINE KINASE J"/>
    <property type="match status" value="1"/>
</dbReference>
<name>A0A0D7E648_STUST</name>
<keyword evidence="4" id="KW-0902">Two-component regulatory system</keyword>
<dbReference type="InterPro" id="IPR036097">
    <property type="entry name" value="HisK_dim/P_sf"/>
</dbReference>
<feature type="modified residue" description="4-aspartylphosphate" evidence="5">
    <location>
        <position position="840"/>
    </location>
</feature>
<dbReference type="SMART" id="SM00448">
    <property type="entry name" value="REC"/>
    <property type="match status" value="1"/>
</dbReference>
<evidence type="ECO:0000256" key="5">
    <source>
        <dbReference type="PROSITE-ProRule" id="PRU00169"/>
    </source>
</evidence>
<dbReference type="SUPFAM" id="SSF47384">
    <property type="entry name" value="Homodimeric domain of signal transducing histidine kinase"/>
    <property type="match status" value="1"/>
</dbReference>
<feature type="transmembrane region" description="Helical" evidence="6">
    <location>
        <begin position="245"/>
        <end position="265"/>
    </location>
</feature>
<protein>
    <recommendedName>
        <fullName evidence="2">histidine kinase</fullName>
        <ecNumber evidence="2">2.7.13.3</ecNumber>
    </recommendedName>
</protein>
<evidence type="ECO:0000256" key="3">
    <source>
        <dbReference type="ARBA" id="ARBA00022553"/>
    </source>
</evidence>
<dbReference type="Proteomes" id="UP000032439">
    <property type="component" value="Unassembled WGS sequence"/>
</dbReference>
<dbReference type="PATRIC" id="fig|316.110.peg.4848"/>
<dbReference type="CDD" id="cd00082">
    <property type="entry name" value="HisKA"/>
    <property type="match status" value="1"/>
</dbReference>
<keyword evidence="10" id="KW-0418">Kinase</keyword>
<feature type="transmembrane region" description="Helical" evidence="6">
    <location>
        <begin position="211"/>
        <end position="233"/>
    </location>
</feature>
<dbReference type="PANTHER" id="PTHR45339:SF5">
    <property type="entry name" value="HISTIDINE KINASE"/>
    <property type="match status" value="1"/>
</dbReference>
<feature type="chain" id="PRO_5002318958" description="histidine kinase" evidence="7">
    <location>
        <begin position="21"/>
        <end position="915"/>
    </location>
</feature>
<dbReference type="Gene3D" id="1.10.287.130">
    <property type="match status" value="1"/>
</dbReference>
<dbReference type="EMBL" id="JXXD01000096">
    <property type="protein sequence ID" value="KIZ36026.1"/>
    <property type="molecule type" value="Genomic_DNA"/>
</dbReference>
<proteinExistence type="predicted"/>
<dbReference type="SUPFAM" id="SSF52172">
    <property type="entry name" value="CheY-like"/>
    <property type="match status" value="1"/>
</dbReference>
<dbReference type="CDD" id="cd16922">
    <property type="entry name" value="HATPase_EvgS-ArcB-TorS-like"/>
    <property type="match status" value="1"/>
</dbReference>
<dbReference type="Pfam" id="PF00072">
    <property type="entry name" value="Response_reg"/>
    <property type="match status" value="1"/>
</dbReference>